<feature type="region of interest" description="Disordered" evidence="1">
    <location>
        <begin position="323"/>
        <end position="346"/>
    </location>
</feature>
<dbReference type="EMBL" id="GGYP01005228">
    <property type="protein sequence ID" value="MDE49999.1"/>
    <property type="molecule type" value="Transcribed_RNA"/>
</dbReference>
<dbReference type="InterPro" id="IPR045698">
    <property type="entry name" value="Rab3GAP1_C"/>
</dbReference>
<feature type="region of interest" description="Disordered" evidence="1">
    <location>
        <begin position="100"/>
        <end position="148"/>
    </location>
</feature>
<dbReference type="AlphaFoldDB" id="A0A6G1SI09"/>
<dbReference type="Pfam" id="PF19533">
    <property type="entry name" value="Rab3-GAP_cat_C"/>
    <property type="match status" value="1"/>
</dbReference>
<proteinExistence type="predicted"/>
<gene>
    <name evidence="3" type="primary">Rab3gap1</name>
    <name evidence="3" type="ORF">g.18984</name>
</gene>
<feature type="domain" description="Rab3GAP catalytic subunit C-terminal" evidence="2">
    <location>
        <begin position="447"/>
        <end position="574"/>
    </location>
</feature>
<evidence type="ECO:0000313" key="3">
    <source>
        <dbReference type="EMBL" id="MDE49999.1"/>
    </source>
</evidence>
<feature type="compositionally biased region" description="Polar residues" evidence="1">
    <location>
        <begin position="101"/>
        <end position="119"/>
    </location>
</feature>
<dbReference type="PANTHER" id="PTHR21422:SF9">
    <property type="entry name" value="RAB3 GTPASE-ACTIVATING PROTEIN CATALYTIC SUBUNIT"/>
    <property type="match status" value="1"/>
</dbReference>
<evidence type="ECO:0000259" key="2">
    <source>
        <dbReference type="Pfam" id="PF19533"/>
    </source>
</evidence>
<protein>
    <submittedName>
        <fullName evidence="3">Rab3 GTPase-activating protein catalytic subunit</fullName>
    </submittedName>
</protein>
<reference evidence="3" key="1">
    <citation type="submission" date="2018-10" db="EMBL/GenBank/DDBJ databases">
        <title>Transcriptome assembly of Aceria tosichella (Wheat curl mite) Type 2.</title>
        <authorList>
            <person name="Scully E.D."/>
            <person name="Geib S.M."/>
            <person name="Palmer N.A."/>
            <person name="Gupta A.K."/>
            <person name="Sarath G."/>
            <person name="Tatineni S."/>
        </authorList>
    </citation>
    <scope>NUCLEOTIDE SEQUENCE</scope>
    <source>
        <strain evidence="3">LincolnNE</strain>
    </source>
</reference>
<name>A0A6G1SI09_9ACAR</name>
<sequence length="577" mass="66455">MPNSQTMSSHQTSSKGEGVFEITDYTTASDWERFISSLEEILSEWKLNKQSENINFNNKNELLPDGFISSGLWLEKRDTLKFNNVTFDVRYQYLQAPPPSTTQQIVANTSREQSTSDQWNDLGDKPEDEDHERRSPESADSLEYHDADPERSVQGLLIEEEKEHQEYELPADLPECLRDMVSTNNDFASKAHCLVRWYNLRHFIILAPRGDTIVTEDRVKLILSSASVALANIDCHIPIFVQILNPRNHFYQGISEHVNIRTMYEMVFFKRNIEQYSYLSELISLFREKISCNLTDPISATIRLNYCLDFFELFIVQDFEGNEHNDDDDESARLSENKKKISKMRSQDMRSGATFEQVKVALEDCLPHPFKILKFIHVAALWPPLSDKVITDSPVHSDLDPVEAPIWTARCVTSDTCNMKIVHETQAINDLLSAAIEYAYTKLDASQIFNDCDRQSLEAECLRISYELATNPEVIISRSPSDSIRKLIALLFYRASELKAELDALDQIAAHLKKRPSLSEIYRDFRKQKPSVKEFILRTQISRPFNPIQTPALPQRMFCTICDQEFRLCGAFSELCN</sequence>
<dbReference type="GO" id="GO:0005096">
    <property type="term" value="F:GTPase activator activity"/>
    <property type="evidence" value="ECO:0007669"/>
    <property type="project" value="InterPro"/>
</dbReference>
<dbReference type="PANTHER" id="PTHR21422">
    <property type="entry name" value="RAB3 GTPASE-ACTIVATING PROTEIN CATALYTIC SUBUNIT"/>
    <property type="match status" value="1"/>
</dbReference>
<feature type="compositionally biased region" description="Basic and acidic residues" evidence="1">
    <location>
        <begin position="131"/>
        <end position="148"/>
    </location>
</feature>
<organism evidence="3">
    <name type="scientific">Aceria tosichella</name>
    <name type="common">wheat curl mite</name>
    <dbReference type="NCBI Taxonomy" id="561515"/>
    <lineage>
        <taxon>Eukaryota</taxon>
        <taxon>Metazoa</taxon>
        <taxon>Ecdysozoa</taxon>
        <taxon>Arthropoda</taxon>
        <taxon>Chelicerata</taxon>
        <taxon>Arachnida</taxon>
        <taxon>Acari</taxon>
        <taxon>Acariformes</taxon>
        <taxon>Trombidiformes</taxon>
        <taxon>Prostigmata</taxon>
        <taxon>Eupodina</taxon>
        <taxon>Eriophyoidea</taxon>
        <taxon>Eriophyidae</taxon>
        <taxon>Eriophyinae</taxon>
        <taxon>Aceriini</taxon>
        <taxon>Aceria</taxon>
    </lineage>
</organism>
<accession>A0A6G1SI09</accession>
<dbReference type="InterPro" id="IPR045700">
    <property type="entry name" value="Rab3GAP1"/>
</dbReference>
<evidence type="ECO:0000256" key="1">
    <source>
        <dbReference type="SAM" id="MobiDB-lite"/>
    </source>
</evidence>